<dbReference type="SUPFAM" id="SSF53098">
    <property type="entry name" value="Ribonuclease H-like"/>
    <property type="match status" value="1"/>
</dbReference>
<feature type="compositionally biased region" description="Polar residues" evidence="1">
    <location>
        <begin position="68"/>
        <end position="80"/>
    </location>
</feature>
<dbReference type="Pfam" id="PF05699">
    <property type="entry name" value="Dimer_Tnp_hAT"/>
    <property type="match status" value="1"/>
</dbReference>
<proteinExistence type="predicted"/>
<dbReference type="InterPro" id="IPR012337">
    <property type="entry name" value="RNaseH-like_sf"/>
</dbReference>
<dbReference type="PANTHER" id="PTHR23272">
    <property type="entry name" value="BED FINGER-RELATED"/>
    <property type="match status" value="1"/>
</dbReference>
<feature type="region of interest" description="Disordered" evidence="1">
    <location>
        <begin position="68"/>
        <end position="87"/>
    </location>
</feature>
<dbReference type="PANTHER" id="PTHR23272:SF21">
    <property type="entry name" value="BED ZINC FINGER AND HAT DIMERIZATION DOMAIN-CONTAINING PROTEIN"/>
    <property type="match status" value="1"/>
</dbReference>
<dbReference type="OrthoDB" id="3270175at2759"/>
<feature type="non-terminal residue" evidence="3">
    <location>
        <position position="1"/>
    </location>
</feature>
<dbReference type="GO" id="GO:0046983">
    <property type="term" value="F:protein dimerization activity"/>
    <property type="evidence" value="ECO:0007669"/>
    <property type="project" value="InterPro"/>
</dbReference>
<evidence type="ECO:0000313" key="4">
    <source>
        <dbReference type="Proteomes" id="UP000054144"/>
    </source>
</evidence>
<organism evidence="3 4">
    <name type="scientific">Fistulina hepatica ATCC 64428</name>
    <dbReference type="NCBI Taxonomy" id="1128425"/>
    <lineage>
        <taxon>Eukaryota</taxon>
        <taxon>Fungi</taxon>
        <taxon>Dikarya</taxon>
        <taxon>Basidiomycota</taxon>
        <taxon>Agaricomycotina</taxon>
        <taxon>Agaricomycetes</taxon>
        <taxon>Agaricomycetidae</taxon>
        <taxon>Agaricales</taxon>
        <taxon>Fistulinaceae</taxon>
        <taxon>Fistulina</taxon>
    </lineage>
</organism>
<dbReference type="InterPro" id="IPR008906">
    <property type="entry name" value="HATC_C_dom"/>
</dbReference>
<feature type="domain" description="HAT C-terminal dimerisation" evidence="2">
    <location>
        <begin position="117"/>
        <end position="194"/>
    </location>
</feature>
<accession>A0A0D7A7K6</accession>
<protein>
    <submittedName>
        <fullName evidence="3">HATC-domain-containing protein</fullName>
    </submittedName>
</protein>
<dbReference type="EMBL" id="KN882018">
    <property type="protein sequence ID" value="KIY46992.1"/>
    <property type="molecule type" value="Genomic_DNA"/>
</dbReference>
<evidence type="ECO:0000259" key="2">
    <source>
        <dbReference type="Pfam" id="PF05699"/>
    </source>
</evidence>
<dbReference type="Proteomes" id="UP000054144">
    <property type="component" value="Unassembled WGS sequence"/>
</dbReference>
<name>A0A0D7A7K6_9AGAR</name>
<sequence>AIKAGLANLNKWYNKTADTDVYFICLALDPNTKTAYTRNAWSQEEYDVGLCTLEEKFDQYYVTASLPTEKTSKLPPTSQDGNRRNVPHASYGSAWMKSMTKRDQPSNRKAALTPRVELEAYLAAPLESEVRDIIAWWGNHATQYPTLSRMARDYLAIQGSAVAAERTFSSGALTDTLRRNRIKPDLFGALQILKGGYCNGYISSDVQAELRAEENAQRDILLAELGARLDDVQLEADETAK</sequence>
<evidence type="ECO:0000313" key="3">
    <source>
        <dbReference type="EMBL" id="KIY46992.1"/>
    </source>
</evidence>
<reference evidence="3 4" key="1">
    <citation type="journal article" date="2015" name="Fungal Genet. Biol.">
        <title>Evolution of novel wood decay mechanisms in Agaricales revealed by the genome sequences of Fistulina hepatica and Cylindrobasidium torrendii.</title>
        <authorList>
            <person name="Floudas D."/>
            <person name="Held B.W."/>
            <person name="Riley R."/>
            <person name="Nagy L.G."/>
            <person name="Koehler G."/>
            <person name="Ransdell A.S."/>
            <person name="Younus H."/>
            <person name="Chow J."/>
            <person name="Chiniquy J."/>
            <person name="Lipzen A."/>
            <person name="Tritt A."/>
            <person name="Sun H."/>
            <person name="Haridas S."/>
            <person name="LaButti K."/>
            <person name="Ohm R.A."/>
            <person name="Kues U."/>
            <person name="Blanchette R.A."/>
            <person name="Grigoriev I.V."/>
            <person name="Minto R.E."/>
            <person name="Hibbett D.S."/>
        </authorList>
    </citation>
    <scope>NUCLEOTIDE SEQUENCE [LARGE SCALE GENOMIC DNA]</scope>
    <source>
        <strain evidence="3 4">ATCC 64428</strain>
    </source>
</reference>
<dbReference type="AlphaFoldDB" id="A0A0D7A7K6"/>
<evidence type="ECO:0000256" key="1">
    <source>
        <dbReference type="SAM" id="MobiDB-lite"/>
    </source>
</evidence>
<keyword evidence="4" id="KW-1185">Reference proteome</keyword>
<gene>
    <name evidence="3" type="ORF">FISHEDRAFT_46212</name>
</gene>